<evidence type="ECO:0000256" key="2">
    <source>
        <dbReference type="ARBA" id="ARBA00009731"/>
    </source>
</evidence>
<keyword evidence="7 8" id="KW-0472">Membrane</keyword>
<evidence type="ECO:0000256" key="3">
    <source>
        <dbReference type="ARBA" id="ARBA00017467"/>
    </source>
</evidence>
<evidence type="ECO:0000256" key="5">
    <source>
        <dbReference type="ARBA" id="ARBA00022824"/>
    </source>
</evidence>
<dbReference type="Proteomes" id="UP001642520">
    <property type="component" value="Unassembled WGS sequence"/>
</dbReference>
<sequence>MHVQNPRYIIRLYAMYYIYVCIIICLTMGARVYFVMSYTSKRKRRKVIRTNPAKTMIILGSGGHTAEMMRILKYLNLKNYSPRIYIHADTDLMSIEKVRDLEKNNMDYKIIKIRRSREIHQSYYTSVYTTIRATIESIPHLWRECPELLLCNGPGTCIPLCIIAFLFKLFFIAEITIIFVESFCRVKTLSLTGKILYYITDHHIVQWPDLCKPSNKHNEIYCTSK</sequence>
<evidence type="ECO:0000256" key="4">
    <source>
        <dbReference type="ARBA" id="ARBA00022692"/>
    </source>
</evidence>
<organism evidence="9 10">
    <name type="scientific">Xylocopa violacea</name>
    <name type="common">Violet carpenter bee</name>
    <name type="synonym">Apis violacea</name>
    <dbReference type="NCBI Taxonomy" id="135666"/>
    <lineage>
        <taxon>Eukaryota</taxon>
        <taxon>Metazoa</taxon>
        <taxon>Ecdysozoa</taxon>
        <taxon>Arthropoda</taxon>
        <taxon>Hexapoda</taxon>
        <taxon>Insecta</taxon>
        <taxon>Pterygota</taxon>
        <taxon>Neoptera</taxon>
        <taxon>Endopterygota</taxon>
        <taxon>Hymenoptera</taxon>
        <taxon>Apocrita</taxon>
        <taxon>Aculeata</taxon>
        <taxon>Apoidea</taxon>
        <taxon>Anthophila</taxon>
        <taxon>Apidae</taxon>
        <taxon>Xylocopa</taxon>
        <taxon>Xylocopa</taxon>
    </lineage>
</organism>
<feature type="transmembrane region" description="Helical" evidence="8">
    <location>
        <begin position="157"/>
        <end position="180"/>
    </location>
</feature>
<proteinExistence type="inferred from homology"/>
<evidence type="ECO:0000256" key="1">
    <source>
        <dbReference type="ARBA" id="ARBA00004389"/>
    </source>
</evidence>
<evidence type="ECO:0000313" key="9">
    <source>
        <dbReference type="EMBL" id="CAL7944155.1"/>
    </source>
</evidence>
<dbReference type="Pfam" id="PF08660">
    <property type="entry name" value="Alg14"/>
    <property type="match status" value="1"/>
</dbReference>
<accession>A0ABP1NSZ6</accession>
<comment type="caution">
    <text evidence="9">The sequence shown here is derived from an EMBL/GenBank/DDBJ whole genome shotgun (WGS) entry which is preliminary data.</text>
</comment>
<keyword evidence="4 8" id="KW-0812">Transmembrane</keyword>
<evidence type="ECO:0000256" key="7">
    <source>
        <dbReference type="ARBA" id="ARBA00023136"/>
    </source>
</evidence>
<dbReference type="EMBL" id="CAXAJV020001293">
    <property type="protein sequence ID" value="CAL7944155.1"/>
    <property type="molecule type" value="Genomic_DNA"/>
</dbReference>
<evidence type="ECO:0000256" key="8">
    <source>
        <dbReference type="SAM" id="Phobius"/>
    </source>
</evidence>
<gene>
    <name evidence="9" type="ORF">XYLVIOL_LOCUS6493</name>
</gene>
<dbReference type="InterPro" id="IPR013969">
    <property type="entry name" value="Oligosacch_biosynth_Alg14"/>
</dbReference>
<dbReference type="PANTHER" id="PTHR12154">
    <property type="entry name" value="GLYCOSYL TRANSFERASE-RELATED"/>
    <property type="match status" value="1"/>
</dbReference>
<feature type="transmembrane region" description="Helical" evidence="8">
    <location>
        <begin position="16"/>
        <end position="36"/>
    </location>
</feature>
<keyword evidence="10" id="KW-1185">Reference proteome</keyword>
<name>A0ABP1NSZ6_XYLVO</name>
<dbReference type="PANTHER" id="PTHR12154:SF4">
    <property type="entry name" value="UDP-N-ACETYLGLUCOSAMINE TRANSFERASE SUBUNIT ALG14 HOMOLOG"/>
    <property type="match status" value="1"/>
</dbReference>
<protein>
    <recommendedName>
        <fullName evidence="3">UDP-N-acetylglucosamine transferase subunit ALG14</fullName>
    </recommendedName>
</protein>
<evidence type="ECO:0000313" key="10">
    <source>
        <dbReference type="Proteomes" id="UP001642520"/>
    </source>
</evidence>
<keyword evidence="5" id="KW-0256">Endoplasmic reticulum</keyword>
<evidence type="ECO:0000256" key="6">
    <source>
        <dbReference type="ARBA" id="ARBA00022989"/>
    </source>
</evidence>
<reference evidence="9 10" key="1">
    <citation type="submission" date="2024-08" db="EMBL/GenBank/DDBJ databases">
        <authorList>
            <person name="Will J Nash"/>
            <person name="Angela Man"/>
            <person name="Seanna McTaggart"/>
            <person name="Kendall Baker"/>
            <person name="Tom Barker"/>
            <person name="Leah Catchpole"/>
            <person name="Alex Durrant"/>
            <person name="Karim Gharbi"/>
            <person name="Naomi Irish"/>
            <person name="Gemy Kaithakottil"/>
            <person name="Debby Ku"/>
            <person name="Aaliyah Providence"/>
            <person name="Felix Shaw"/>
            <person name="David Swarbreck"/>
            <person name="Chris Watkins"/>
            <person name="Ann M. McCartney"/>
            <person name="Giulio Formenti"/>
            <person name="Alice Mouton"/>
            <person name="Noel Vella"/>
            <person name="Bjorn M von Reumont"/>
            <person name="Adriana Vella"/>
            <person name="Wilfried Haerty"/>
        </authorList>
    </citation>
    <scope>NUCLEOTIDE SEQUENCE [LARGE SCALE GENOMIC DNA]</scope>
</reference>
<comment type="similarity">
    <text evidence="2">Belongs to the ALG14 family.</text>
</comment>
<dbReference type="Gene3D" id="3.40.50.2000">
    <property type="entry name" value="Glycogen Phosphorylase B"/>
    <property type="match status" value="1"/>
</dbReference>
<keyword evidence="6 8" id="KW-1133">Transmembrane helix</keyword>
<comment type="subcellular location">
    <subcellularLocation>
        <location evidence="1">Endoplasmic reticulum membrane</location>
        <topology evidence="1">Single-pass membrane protein</topology>
    </subcellularLocation>
</comment>